<organism evidence="2 4">
    <name type="scientific">Mastigocoleus testarum BC008</name>
    <dbReference type="NCBI Taxonomy" id="371196"/>
    <lineage>
        <taxon>Bacteria</taxon>
        <taxon>Bacillati</taxon>
        <taxon>Cyanobacteriota</taxon>
        <taxon>Cyanophyceae</taxon>
        <taxon>Nostocales</taxon>
        <taxon>Hapalosiphonaceae</taxon>
        <taxon>Mastigocoleus</taxon>
    </lineage>
</organism>
<feature type="transmembrane region" description="Helical" evidence="1">
    <location>
        <begin position="20"/>
        <end position="42"/>
    </location>
</feature>
<proteinExistence type="predicted"/>
<keyword evidence="4" id="KW-1185">Reference proteome</keyword>
<dbReference type="EMBL" id="LMTZ01000095">
    <property type="protein sequence ID" value="KST66657.1"/>
    <property type="molecule type" value="Genomic_DNA"/>
</dbReference>
<protein>
    <submittedName>
        <fullName evidence="2">Uncharacterized protein</fullName>
    </submittedName>
</protein>
<evidence type="ECO:0000313" key="3">
    <source>
        <dbReference type="EMBL" id="KST66657.1"/>
    </source>
</evidence>
<dbReference type="AlphaFoldDB" id="A0A0V7ZNP2"/>
<gene>
    <name evidence="2" type="ORF">BC008_25515</name>
    <name evidence="3" type="ORF">BC008_26040</name>
</gene>
<dbReference type="OrthoDB" id="9878327at2"/>
<evidence type="ECO:0000313" key="4">
    <source>
        <dbReference type="Proteomes" id="UP000053372"/>
    </source>
</evidence>
<dbReference type="RefSeq" id="WP_027846047.1">
    <property type="nucleotide sequence ID" value="NZ_LMTZ01000095.1"/>
</dbReference>
<reference evidence="2 4" key="1">
    <citation type="journal article" date="2015" name="Genome Announc.">
        <title>Draft Genome of the Euendolithic (true boring) Cyanobacterium Mastigocoleus testarum strain BC008.</title>
        <authorList>
            <person name="Guida B.S."/>
            <person name="Garcia-Pichel F."/>
        </authorList>
    </citation>
    <scope>NUCLEOTIDE SEQUENCE [LARGE SCALE GENOMIC DNA]</scope>
    <source>
        <strain evidence="2 4">BC008</strain>
    </source>
</reference>
<comment type="caution">
    <text evidence="2">The sequence shown here is derived from an EMBL/GenBank/DDBJ whole genome shotgun (WGS) entry which is preliminary data.</text>
</comment>
<keyword evidence="1" id="KW-0472">Membrane</keyword>
<dbReference type="Proteomes" id="UP000053372">
    <property type="component" value="Unassembled WGS sequence"/>
</dbReference>
<evidence type="ECO:0000256" key="1">
    <source>
        <dbReference type="SAM" id="Phobius"/>
    </source>
</evidence>
<accession>A0A0V7ZNP2</accession>
<evidence type="ECO:0000313" key="2">
    <source>
        <dbReference type="EMBL" id="KST66336.1"/>
    </source>
</evidence>
<name>A0A0V7ZNP2_9CYAN</name>
<sequence>MKFSQEFLDTLKTLLLNQNFLDRVIFLILTAGVSGLFIPHVLKGIDARKLRAKMEYEADLKRSANIVDAQINLLENISKSLWELQLLALAVCYYKVHSNSEKYIAAVENYDVKSWDLFSNIRLEISKAARLVSNDLYNQLLCFFEENLIKRIDETLMPLIEKGDDTLSQEWEKQYDFLLYKLPIEIDEIVITPLAEELKLSSPQKNKPKSRR</sequence>
<keyword evidence="1" id="KW-0812">Transmembrane</keyword>
<keyword evidence="1" id="KW-1133">Transmembrane helix</keyword>
<dbReference type="EMBL" id="LMTZ01000097">
    <property type="protein sequence ID" value="KST66336.1"/>
    <property type="molecule type" value="Genomic_DNA"/>
</dbReference>